<reference evidence="1" key="1">
    <citation type="submission" date="2021-02" db="EMBL/GenBank/DDBJ databases">
        <authorList>
            <person name="Nowell W R."/>
        </authorList>
    </citation>
    <scope>NUCLEOTIDE SEQUENCE</scope>
</reference>
<dbReference type="EMBL" id="CAJNOE010006630">
    <property type="protein sequence ID" value="CAF1524441.1"/>
    <property type="molecule type" value="Genomic_DNA"/>
</dbReference>
<gene>
    <name evidence="1" type="ORF">IZO911_LOCUS45943</name>
</gene>
<evidence type="ECO:0000313" key="1">
    <source>
        <dbReference type="EMBL" id="CAF1524441.1"/>
    </source>
</evidence>
<proteinExistence type="predicted"/>
<sequence>MSAVLPSLGDLLAIEFSSEVDIVSE</sequence>
<protein>
    <submittedName>
        <fullName evidence="1">Uncharacterized protein</fullName>
    </submittedName>
</protein>
<name>A0A815UU31_9BILA</name>
<evidence type="ECO:0000313" key="2">
    <source>
        <dbReference type="Proteomes" id="UP000663860"/>
    </source>
</evidence>
<feature type="non-terminal residue" evidence="1">
    <location>
        <position position="25"/>
    </location>
</feature>
<organism evidence="1 2">
    <name type="scientific">Adineta steineri</name>
    <dbReference type="NCBI Taxonomy" id="433720"/>
    <lineage>
        <taxon>Eukaryota</taxon>
        <taxon>Metazoa</taxon>
        <taxon>Spiralia</taxon>
        <taxon>Gnathifera</taxon>
        <taxon>Rotifera</taxon>
        <taxon>Eurotatoria</taxon>
        <taxon>Bdelloidea</taxon>
        <taxon>Adinetida</taxon>
        <taxon>Adinetidae</taxon>
        <taxon>Adineta</taxon>
    </lineage>
</organism>
<dbReference type="Proteomes" id="UP000663860">
    <property type="component" value="Unassembled WGS sequence"/>
</dbReference>
<comment type="caution">
    <text evidence="1">The sequence shown here is derived from an EMBL/GenBank/DDBJ whole genome shotgun (WGS) entry which is preliminary data.</text>
</comment>
<dbReference type="AlphaFoldDB" id="A0A815UU31"/>
<accession>A0A815UU31</accession>